<organism evidence="2 3">
    <name type="scientific">Lacipirellula limnantheis</name>
    <dbReference type="NCBI Taxonomy" id="2528024"/>
    <lineage>
        <taxon>Bacteria</taxon>
        <taxon>Pseudomonadati</taxon>
        <taxon>Planctomycetota</taxon>
        <taxon>Planctomycetia</taxon>
        <taxon>Pirellulales</taxon>
        <taxon>Lacipirellulaceae</taxon>
        <taxon>Lacipirellula</taxon>
    </lineage>
</organism>
<dbReference type="Proteomes" id="UP000317909">
    <property type="component" value="Chromosome"/>
</dbReference>
<proteinExistence type="predicted"/>
<dbReference type="NCBIfam" id="TIGR03725">
    <property type="entry name" value="T6A_YeaZ"/>
    <property type="match status" value="1"/>
</dbReference>
<dbReference type="GO" id="GO:0002949">
    <property type="term" value="P:tRNA threonylcarbamoyladenosine modification"/>
    <property type="evidence" value="ECO:0007669"/>
    <property type="project" value="InterPro"/>
</dbReference>
<accession>A0A517TX32</accession>
<protein>
    <submittedName>
        <fullName evidence="2">tRNA threonylcarbamoyladenosine biosynthesis protein TsaB</fullName>
    </submittedName>
</protein>
<dbReference type="SUPFAM" id="SSF53067">
    <property type="entry name" value="Actin-like ATPase domain"/>
    <property type="match status" value="2"/>
</dbReference>
<dbReference type="AlphaFoldDB" id="A0A517TX32"/>
<dbReference type="OrthoDB" id="9784166at2"/>
<dbReference type="KEGG" id="llh:I41_21210"/>
<evidence type="ECO:0000259" key="1">
    <source>
        <dbReference type="Pfam" id="PF00814"/>
    </source>
</evidence>
<dbReference type="InterPro" id="IPR000905">
    <property type="entry name" value="Gcp-like_dom"/>
</dbReference>
<reference evidence="2 3" key="1">
    <citation type="submission" date="2019-02" db="EMBL/GenBank/DDBJ databases">
        <title>Deep-cultivation of Planctomycetes and their phenomic and genomic characterization uncovers novel biology.</title>
        <authorList>
            <person name="Wiegand S."/>
            <person name="Jogler M."/>
            <person name="Boedeker C."/>
            <person name="Pinto D."/>
            <person name="Vollmers J."/>
            <person name="Rivas-Marin E."/>
            <person name="Kohn T."/>
            <person name="Peeters S.H."/>
            <person name="Heuer A."/>
            <person name="Rast P."/>
            <person name="Oberbeckmann S."/>
            <person name="Bunk B."/>
            <person name="Jeske O."/>
            <person name="Meyerdierks A."/>
            <person name="Storesund J.E."/>
            <person name="Kallscheuer N."/>
            <person name="Luecker S."/>
            <person name="Lage O.M."/>
            <person name="Pohl T."/>
            <person name="Merkel B.J."/>
            <person name="Hornburger P."/>
            <person name="Mueller R.-W."/>
            <person name="Bruemmer F."/>
            <person name="Labrenz M."/>
            <person name="Spormann A.M."/>
            <person name="Op den Camp H."/>
            <person name="Overmann J."/>
            <person name="Amann R."/>
            <person name="Jetten M.S.M."/>
            <person name="Mascher T."/>
            <person name="Medema M.H."/>
            <person name="Devos D.P."/>
            <person name="Kaster A.-K."/>
            <person name="Ovreas L."/>
            <person name="Rohde M."/>
            <person name="Galperin M.Y."/>
            <person name="Jogler C."/>
        </authorList>
    </citation>
    <scope>NUCLEOTIDE SEQUENCE [LARGE SCALE GENOMIC DNA]</scope>
    <source>
        <strain evidence="2 3">I41</strain>
    </source>
</reference>
<dbReference type="EMBL" id="CP036339">
    <property type="protein sequence ID" value="QDT72936.1"/>
    <property type="molecule type" value="Genomic_DNA"/>
</dbReference>
<dbReference type="InterPro" id="IPR043129">
    <property type="entry name" value="ATPase_NBD"/>
</dbReference>
<feature type="domain" description="Gcp-like" evidence="1">
    <location>
        <begin position="37"/>
        <end position="140"/>
    </location>
</feature>
<dbReference type="Pfam" id="PF00814">
    <property type="entry name" value="TsaD"/>
    <property type="match status" value="1"/>
</dbReference>
<sequence length="232" mass="24558">MKTLAFETSGLLGSVALLETVNGKLVSTIERETPADQRTARSLLPTTHELLKESGWRPADIELVAVSTGPGSFTGLRIGVVAAKTFAYAVGAKLVGVHTLAAMAEPLAERPSRVWSILDAQRQELFAASFDPARSIIDQAEPSTDVTPIDVWLPRLATGDQVIGPPLAKLAQSLPAGVSVADQRLWNPTAAAVARLGIALFQRGGEISPLELVPDYFRKSAAEEKAEAALGL</sequence>
<dbReference type="PANTHER" id="PTHR11735">
    <property type="entry name" value="TRNA N6-ADENOSINE THREONYLCARBAMOYLTRANSFERASE"/>
    <property type="match status" value="1"/>
</dbReference>
<evidence type="ECO:0000313" key="3">
    <source>
        <dbReference type="Proteomes" id="UP000317909"/>
    </source>
</evidence>
<dbReference type="RefSeq" id="WP_145432451.1">
    <property type="nucleotide sequence ID" value="NZ_CP036339.1"/>
</dbReference>
<dbReference type="Gene3D" id="3.30.420.40">
    <property type="match status" value="2"/>
</dbReference>
<dbReference type="CDD" id="cd24032">
    <property type="entry name" value="ASKHA_NBD_TsaB"/>
    <property type="match status" value="1"/>
</dbReference>
<dbReference type="PANTHER" id="PTHR11735:SF11">
    <property type="entry name" value="TRNA THREONYLCARBAMOYLADENOSINE BIOSYNTHESIS PROTEIN TSAB"/>
    <property type="match status" value="1"/>
</dbReference>
<dbReference type="InterPro" id="IPR022496">
    <property type="entry name" value="T6A_TsaB"/>
</dbReference>
<gene>
    <name evidence="2" type="primary">tsaB</name>
    <name evidence="2" type="ORF">I41_21210</name>
</gene>
<name>A0A517TX32_9BACT</name>
<dbReference type="GO" id="GO:0005829">
    <property type="term" value="C:cytosol"/>
    <property type="evidence" value="ECO:0007669"/>
    <property type="project" value="TreeGrafter"/>
</dbReference>
<keyword evidence="3" id="KW-1185">Reference proteome</keyword>
<evidence type="ECO:0000313" key="2">
    <source>
        <dbReference type="EMBL" id="QDT72936.1"/>
    </source>
</evidence>